<accession>A0ABR3Q9C9</accession>
<dbReference type="GeneID" id="95983115"/>
<dbReference type="InterPro" id="IPR032801">
    <property type="entry name" value="PXL2A/B/C"/>
</dbReference>
<evidence type="ECO:0000256" key="1">
    <source>
        <dbReference type="SAM" id="MobiDB-lite"/>
    </source>
</evidence>
<name>A0ABR3Q9C9_9TREE</name>
<dbReference type="SUPFAM" id="SSF52833">
    <property type="entry name" value="Thioredoxin-like"/>
    <property type="match status" value="1"/>
</dbReference>
<feature type="region of interest" description="Disordered" evidence="1">
    <location>
        <begin position="145"/>
        <end position="287"/>
    </location>
</feature>
<keyword evidence="3" id="KW-1185">Reference proteome</keyword>
<reference evidence="2 3" key="1">
    <citation type="submission" date="2023-08" db="EMBL/GenBank/DDBJ databases">
        <title>Annotated Genome Sequence of Vanrija albida AlHP1.</title>
        <authorList>
            <person name="Herzog R."/>
        </authorList>
    </citation>
    <scope>NUCLEOTIDE SEQUENCE [LARGE SCALE GENOMIC DNA]</scope>
    <source>
        <strain evidence="2 3">AlHP1</strain>
    </source>
</reference>
<feature type="region of interest" description="Disordered" evidence="1">
    <location>
        <begin position="25"/>
        <end position="103"/>
    </location>
</feature>
<proteinExistence type="predicted"/>
<dbReference type="PANTHER" id="PTHR28630">
    <property type="match status" value="1"/>
</dbReference>
<dbReference type="Pfam" id="PF13911">
    <property type="entry name" value="AhpC-TSA_2"/>
    <property type="match status" value="1"/>
</dbReference>
<feature type="compositionally biased region" description="Polar residues" evidence="1">
    <location>
        <begin position="205"/>
        <end position="218"/>
    </location>
</feature>
<organism evidence="2 3">
    <name type="scientific">Vanrija albida</name>
    <dbReference type="NCBI Taxonomy" id="181172"/>
    <lineage>
        <taxon>Eukaryota</taxon>
        <taxon>Fungi</taxon>
        <taxon>Dikarya</taxon>
        <taxon>Basidiomycota</taxon>
        <taxon>Agaricomycotina</taxon>
        <taxon>Tremellomycetes</taxon>
        <taxon>Trichosporonales</taxon>
        <taxon>Trichosporonaceae</taxon>
        <taxon>Vanrija</taxon>
    </lineage>
</organism>
<dbReference type="CDD" id="cd02970">
    <property type="entry name" value="PRX_like2"/>
    <property type="match status" value="1"/>
</dbReference>
<evidence type="ECO:0008006" key="4">
    <source>
        <dbReference type="Google" id="ProtNLM"/>
    </source>
</evidence>
<feature type="region of interest" description="Disordered" evidence="1">
    <location>
        <begin position="310"/>
        <end position="331"/>
    </location>
</feature>
<feature type="compositionally biased region" description="Basic and acidic residues" evidence="1">
    <location>
        <begin position="54"/>
        <end position="73"/>
    </location>
</feature>
<evidence type="ECO:0000313" key="3">
    <source>
        <dbReference type="Proteomes" id="UP001565368"/>
    </source>
</evidence>
<dbReference type="RefSeq" id="XP_069211066.1">
    <property type="nucleotide sequence ID" value="XM_069350680.1"/>
</dbReference>
<dbReference type="PANTHER" id="PTHR28630:SF3">
    <property type="entry name" value="PEROXIREDOXIN-LIKE 2C"/>
    <property type="match status" value="1"/>
</dbReference>
<evidence type="ECO:0000313" key="2">
    <source>
        <dbReference type="EMBL" id="KAL1411122.1"/>
    </source>
</evidence>
<dbReference type="Gene3D" id="3.40.30.10">
    <property type="entry name" value="Glutaredoxin"/>
    <property type="match status" value="1"/>
</dbReference>
<dbReference type="EMBL" id="JBBXJM010000002">
    <property type="protein sequence ID" value="KAL1411122.1"/>
    <property type="molecule type" value="Genomic_DNA"/>
</dbReference>
<sequence length="606" mass="66723">MDRTRESILANPALRAHPFLRSVLGEAGERSLTPPFESPPPRRESLPPRNESLPLRRESPLSRHESPPSRHESPLTPHESSPSPNDSPHRALPESSTSDRSTRLAVELACAELSVLSLRSQHDRSSWEDDTTAWEDERAHHVAPKWVGLPPHTSLGSDKLKLVERRRRRRPLSSTGQLSEHAEGHAGPSTHHYNHFSISPPRNGRASTAVHSDDTGNNAADPPRITSRHPKRDEQGSDHDPYVGRPDTCSLSRTGLAADPRHSLQATDVWPQASPRNAPATSAEAEHGDVASYYTSLEDPMAGMKIPVSSESATHADPDGSETAYTCGGATNESATRVGDALDALRAEGFDEHRLPTKAELWAASFGVVYDAEGQMHPFRDFFPDGGDQRASLQVFPERRTVVLFIRAMLCGQCQDYVRTFSQLDLDAIAQANVRVVIITNGPWEPLKNYRDMFALPFEIYTDPTLKLYQALGMTPKISQLETVVSVFKAPKNKPAYHRTGPVTQVALGMTNAMRIGLPLLDMGSITQMGGEFVFQSGYRCTYAHRMPNKYTHALAPDVLRAAGVISPERDEPEGDTASQRTGMVEAVRNKIRRSQSSRDPAQSPA</sequence>
<comment type="caution">
    <text evidence="2">The sequence shown here is derived from an EMBL/GenBank/DDBJ whole genome shotgun (WGS) entry which is preliminary data.</text>
</comment>
<protein>
    <recommendedName>
        <fullName evidence="4">Alkyl hydroperoxide reductase subunit C/ Thiol specific antioxidant domain-containing protein</fullName>
    </recommendedName>
</protein>
<gene>
    <name evidence="2" type="ORF">Q8F55_002072</name>
</gene>
<feature type="region of interest" description="Disordered" evidence="1">
    <location>
        <begin position="566"/>
        <end position="606"/>
    </location>
</feature>
<dbReference type="Proteomes" id="UP001565368">
    <property type="component" value="Unassembled WGS sequence"/>
</dbReference>
<dbReference type="InterPro" id="IPR036249">
    <property type="entry name" value="Thioredoxin-like_sf"/>
</dbReference>
<feature type="compositionally biased region" description="Basic and acidic residues" evidence="1">
    <location>
        <begin position="231"/>
        <end position="242"/>
    </location>
</feature>